<feature type="transmembrane region" description="Helical" evidence="10">
    <location>
        <begin position="442"/>
        <end position="463"/>
    </location>
</feature>
<dbReference type="Proteomes" id="UP000230002">
    <property type="component" value="Unassembled WGS sequence"/>
</dbReference>
<evidence type="ECO:0000313" key="12">
    <source>
        <dbReference type="EMBL" id="PIL31538.1"/>
    </source>
</evidence>
<evidence type="ECO:0000256" key="6">
    <source>
        <dbReference type="ARBA" id="ARBA00022692"/>
    </source>
</evidence>
<reference evidence="12 13" key="1">
    <citation type="journal article" date="2015" name="Sci. Rep.">
        <title>Chromosome-level genome map provides insights into diverse defense mechanisms in the medicinal fungus Ganoderma sinense.</title>
        <authorList>
            <person name="Zhu Y."/>
            <person name="Xu J."/>
            <person name="Sun C."/>
            <person name="Zhou S."/>
            <person name="Xu H."/>
            <person name="Nelson D.R."/>
            <person name="Qian J."/>
            <person name="Song J."/>
            <person name="Luo H."/>
            <person name="Xiang L."/>
            <person name="Li Y."/>
            <person name="Xu Z."/>
            <person name="Ji A."/>
            <person name="Wang L."/>
            <person name="Lu S."/>
            <person name="Hayward A."/>
            <person name="Sun W."/>
            <person name="Li X."/>
            <person name="Schwartz D.C."/>
            <person name="Wang Y."/>
            <person name="Chen S."/>
        </authorList>
    </citation>
    <scope>NUCLEOTIDE SEQUENCE [LARGE SCALE GENOMIC DNA]</scope>
    <source>
        <strain evidence="12 13">ZZ0214-1</strain>
    </source>
</reference>
<sequence>MSTAVQLNPNVQTLTFRKPPSQAATSNSTKPKNRHGGLLQDQLRRAQRAPWCPSWSAALRILLLIRVAGAMYSGIQDCDEVYNFWEPLHYLWKGHGFQTWETSPEYSIRSWAYILLHYPAVQLSSTFLGPEKRPAFFAVRIFLAIVSSLCEVTFYRAVVEHINYRAGRYVFFTLLFNAGMWIASTSFLPSSFAMYANTLGFAYAIRRSTNEDMRRTLFATLSFAAGAIVGWPFALAVPIPFVFEELFLAGGDRVTPEIRGSWLFARWRRMATCGAIASLLFVPVVAIDTLFYNKLSVVPWNIVKYNVFPDAQRGPELYGTEPVHFYLANLVLNFNILVPFALAALPALLVTYRFDQKRLGERHQFVNQSSPYVLLAVRLAPVYLWAAIMTAQKHKEERFMYPIYPLLCFNAAVTIYLVRGWFETAFIAVTSSPYRASRSSLFSQFTLSVVATSGVLSLARIMAHWKYYHAPMSVTFALEAAEVPRLLNATGHIHIAPPQVDSAGRQAADAASDESEPRIDLTLLAPFDLRLCVGKEWHRFPGRFLVPDGVHVDWIKSAFDGMLPGHFAETVRSGGLLARQQGTRVVPKHLNDLNQEATQFYVDVDTCDYLLDLDFPAHPQEGAHEPRYVADEKTWERVSCQPFLDARHSPLLTRTLWFPGELWQAQNEYGEFCLLRHRAKVAEKERMHTVRRA</sequence>
<feature type="transmembrane region" description="Helical" evidence="10">
    <location>
        <begin position="217"/>
        <end position="243"/>
    </location>
</feature>
<evidence type="ECO:0000256" key="11">
    <source>
        <dbReference type="SAM" id="MobiDB-lite"/>
    </source>
</evidence>
<dbReference type="PANTHER" id="PTHR22760:SF2">
    <property type="entry name" value="ALPHA-1,2-MANNOSYLTRANSFERASE ALG9"/>
    <property type="match status" value="1"/>
</dbReference>
<evidence type="ECO:0000256" key="7">
    <source>
        <dbReference type="ARBA" id="ARBA00022824"/>
    </source>
</evidence>
<keyword evidence="5" id="KW-0808">Transferase</keyword>
<feature type="transmembrane region" description="Helical" evidence="10">
    <location>
        <begin position="403"/>
        <end position="422"/>
    </location>
</feature>
<dbReference type="STRING" id="1077348.A0A2G8SD66"/>
<evidence type="ECO:0000256" key="9">
    <source>
        <dbReference type="ARBA" id="ARBA00023136"/>
    </source>
</evidence>
<dbReference type="GO" id="GO:0000026">
    <property type="term" value="F:alpha-1,2-mannosyltransferase activity"/>
    <property type="evidence" value="ECO:0007669"/>
    <property type="project" value="TreeGrafter"/>
</dbReference>
<comment type="caution">
    <text evidence="12">The sequence shown here is derived from an EMBL/GenBank/DDBJ whole genome shotgun (WGS) entry which is preliminary data.</text>
</comment>
<proteinExistence type="inferred from homology"/>
<dbReference type="UniPathway" id="UPA00378"/>
<evidence type="ECO:0000256" key="1">
    <source>
        <dbReference type="ARBA" id="ARBA00004477"/>
    </source>
</evidence>
<evidence type="ECO:0000256" key="2">
    <source>
        <dbReference type="ARBA" id="ARBA00004922"/>
    </source>
</evidence>
<evidence type="ECO:0000256" key="5">
    <source>
        <dbReference type="ARBA" id="ARBA00022679"/>
    </source>
</evidence>
<feature type="region of interest" description="Disordered" evidence="11">
    <location>
        <begin position="16"/>
        <end position="36"/>
    </location>
</feature>
<accession>A0A2G8SD66</accession>
<keyword evidence="4 10" id="KW-0328">Glycosyltransferase</keyword>
<evidence type="ECO:0000256" key="8">
    <source>
        <dbReference type="ARBA" id="ARBA00022989"/>
    </source>
</evidence>
<protein>
    <recommendedName>
        <fullName evidence="10">Mannosyltransferase</fullName>
        <ecNumber evidence="10">2.4.1.-</ecNumber>
    </recommendedName>
</protein>
<gene>
    <name evidence="12" type="ORF">GSI_06240</name>
</gene>
<comment type="pathway">
    <text evidence="2">Protein modification; protein glycosylation.</text>
</comment>
<feature type="transmembrane region" description="Helical" evidence="10">
    <location>
        <begin position="269"/>
        <end position="292"/>
    </location>
</feature>
<keyword evidence="6 10" id="KW-0812">Transmembrane</keyword>
<comment type="similarity">
    <text evidence="3 10">Belongs to the glycosyltransferase 22 family.</text>
</comment>
<evidence type="ECO:0000256" key="10">
    <source>
        <dbReference type="RuleBase" id="RU363075"/>
    </source>
</evidence>
<dbReference type="EC" id="2.4.1.-" evidence="10"/>
<keyword evidence="13" id="KW-1185">Reference proteome</keyword>
<evidence type="ECO:0000256" key="3">
    <source>
        <dbReference type="ARBA" id="ARBA00007063"/>
    </source>
</evidence>
<dbReference type="GO" id="GO:0005789">
    <property type="term" value="C:endoplasmic reticulum membrane"/>
    <property type="evidence" value="ECO:0007669"/>
    <property type="project" value="UniProtKB-SubCell"/>
</dbReference>
<feature type="transmembrane region" description="Helical" evidence="10">
    <location>
        <begin position="372"/>
        <end position="391"/>
    </location>
</feature>
<evidence type="ECO:0000256" key="4">
    <source>
        <dbReference type="ARBA" id="ARBA00022676"/>
    </source>
</evidence>
<evidence type="ECO:0000313" key="13">
    <source>
        <dbReference type="Proteomes" id="UP000230002"/>
    </source>
</evidence>
<comment type="subcellular location">
    <subcellularLocation>
        <location evidence="1 10">Endoplasmic reticulum membrane</location>
        <topology evidence="1 10">Multi-pass membrane protein</topology>
    </subcellularLocation>
</comment>
<dbReference type="AlphaFoldDB" id="A0A2G8SD66"/>
<dbReference type="Pfam" id="PF03901">
    <property type="entry name" value="Glyco_transf_22"/>
    <property type="match status" value="1"/>
</dbReference>
<name>A0A2G8SD66_9APHY</name>
<dbReference type="OrthoDB" id="497541at2759"/>
<dbReference type="InterPro" id="IPR005599">
    <property type="entry name" value="GPI_mannosylTrfase"/>
</dbReference>
<dbReference type="PANTHER" id="PTHR22760">
    <property type="entry name" value="GLYCOSYLTRANSFERASE"/>
    <property type="match status" value="1"/>
</dbReference>
<feature type="transmembrane region" description="Helical" evidence="10">
    <location>
        <begin position="137"/>
        <end position="158"/>
    </location>
</feature>
<keyword evidence="8 10" id="KW-1133">Transmembrane helix</keyword>
<keyword evidence="7 10" id="KW-0256">Endoplasmic reticulum</keyword>
<dbReference type="EMBL" id="AYKW01000012">
    <property type="protein sequence ID" value="PIL31538.1"/>
    <property type="molecule type" value="Genomic_DNA"/>
</dbReference>
<feature type="transmembrane region" description="Helical" evidence="10">
    <location>
        <begin position="330"/>
        <end position="352"/>
    </location>
</feature>
<organism evidence="12 13">
    <name type="scientific">Ganoderma sinense ZZ0214-1</name>
    <dbReference type="NCBI Taxonomy" id="1077348"/>
    <lineage>
        <taxon>Eukaryota</taxon>
        <taxon>Fungi</taxon>
        <taxon>Dikarya</taxon>
        <taxon>Basidiomycota</taxon>
        <taxon>Agaricomycotina</taxon>
        <taxon>Agaricomycetes</taxon>
        <taxon>Polyporales</taxon>
        <taxon>Polyporaceae</taxon>
        <taxon>Ganoderma</taxon>
    </lineage>
</organism>
<keyword evidence="9 10" id="KW-0472">Membrane</keyword>
<dbReference type="GO" id="GO:0006487">
    <property type="term" value="P:protein N-linked glycosylation"/>
    <property type="evidence" value="ECO:0007669"/>
    <property type="project" value="TreeGrafter"/>
</dbReference>